<evidence type="ECO:0000256" key="2">
    <source>
        <dbReference type="ARBA" id="ARBA00022475"/>
    </source>
</evidence>
<feature type="transmembrane region" description="Helical" evidence="6">
    <location>
        <begin position="7"/>
        <end position="29"/>
    </location>
</feature>
<feature type="transmembrane region" description="Helical" evidence="6">
    <location>
        <begin position="102"/>
        <end position="122"/>
    </location>
</feature>
<feature type="transmembrane region" description="Helical" evidence="6">
    <location>
        <begin position="344"/>
        <end position="362"/>
    </location>
</feature>
<feature type="transmembrane region" description="Helical" evidence="6">
    <location>
        <begin position="49"/>
        <end position="76"/>
    </location>
</feature>
<keyword evidence="4 6" id="KW-1133">Transmembrane helix</keyword>
<dbReference type="PANTHER" id="PTHR33529:SF6">
    <property type="entry name" value="YJGP_YJGQ FAMILY PERMEASE"/>
    <property type="match status" value="1"/>
</dbReference>
<keyword evidence="3 6" id="KW-0812">Transmembrane</keyword>
<name>A0ABU3DE33_9RHOB</name>
<proteinExistence type="predicted"/>
<dbReference type="InterPro" id="IPR030922">
    <property type="entry name" value="LptF"/>
</dbReference>
<dbReference type="InterPro" id="IPR005495">
    <property type="entry name" value="LptG/LptF_permease"/>
</dbReference>
<feature type="transmembrane region" description="Helical" evidence="6">
    <location>
        <begin position="281"/>
        <end position="300"/>
    </location>
</feature>
<evidence type="ECO:0000256" key="5">
    <source>
        <dbReference type="ARBA" id="ARBA00023136"/>
    </source>
</evidence>
<keyword evidence="5 6" id="KW-0472">Membrane</keyword>
<evidence type="ECO:0000313" key="8">
    <source>
        <dbReference type="Proteomes" id="UP001265259"/>
    </source>
</evidence>
<organism evidence="7 8">
    <name type="scientific">Tropicimonas omnivorans</name>
    <dbReference type="NCBI Taxonomy" id="3075590"/>
    <lineage>
        <taxon>Bacteria</taxon>
        <taxon>Pseudomonadati</taxon>
        <taxon>Pseudomonadota</taxon>
        <taxon>Alphaproteobacteria</taxon>
        <taxon>Rhodobacterales</taxon>
        <taxon>Roseobacteraceae</taxon>
        <taxon>Tropicimonas</taxon>
    </lineage>
</organism>
<dbReference type="Pfam" id="PF03739">
    <property type="entry name" value="LptF_LptG"/>
    <property type="match status" value="1"/>
</dbReference>
<reference evidence="7 8" key="1">
    <citation type="submission" date="2023-09" db="EMBL/GenBank/DDBJ databases">
        <authorList>
            <person name="Rey-Velasco X."/>
        </authorList>
    </citation>
    <scope>NUCLEOTIDE SEQUENCE [LARGE SCALE GENOMIC DNA]</scope>
    <source>
        <strain evidence="7 8">F158</strain>
    </source>
</reference>
<keyword evidence="8" id="KW-1185">Reference proteome</keyword>
<dbReference type="PANTHER" id="PTHR33529">
    <property type="entry name" value="SLR0882 PROTEIN-RELATED"/>
    <property type="match status" value="1"/>
</dbReference>
<comment type="subcellular location">
    <subcellularLocation>
        <location evidence="1">Cell membrane</location>
        <topology evidence="1">Multi-pass membrane protein</topology>
    </subcellularLocation>
</comment>
<evidence type="ECO:0000256" key="3">
    <source>
        <dbReference type="ARBA" id="ARBA00022692"/>
    </source>
</evidence>
<gene>
    <name evidence="7" type="primary">lptF</name>
    <name evidence="7" type="ORF">RM543_04665</name>
</gene>
<protein>
    <submittedName>
        <fullName evidence="7">LPS export ABC transporter permease LptF</fullName>
    </submittedName>
</protein>
<evidence type="ECO:0000256" key="4">
    <source>
        <dbReference type="ARBA" id="ARBA00022989"/>
    </source>
</evidence>
<evidence type="ECO:0000256" key="6">
    <source>
        <dbReference type="SAM" id="Phobius"/>
    </source>
</evidence>
<dbReference type="NCBIfam" id="TIGR04407">
    <property type="entry name" value="LptF_YjgP"/>
    <property type="match status" value="1"/>
</dbReference>
<dbReference type="Proteomes" id="UP001265259">
    <property type="component" value="Unassembled WGS sequence"/>
</dbReference>
<accession>A0ABU3DE33</accession>
<sequence>MARFDRYVLSQLMVLWGFFSLVLVSVYWINRAVILFDQLIADGQSSGTFLTFTILTLPNVIRLVLPISAFVAAVYVTNRLTTESELVVAQATGLSPARMARAVMAFGLLVALLMAVLVHVLVPASRTQLSEREDEIAANVTARLLKEGQFLHPADGITFYVREITPDAELRDVFLSDARDEGQGTVYLAERAYLARSEEDRPRLVMFDGQAQTLDEATGRLRVTRFEDFAYDVSTLMDGGGSSRRDVREFPTTSLFAPSEADLAAARRDVADFRYEGHLRMVAPFTPLIAALLGYSALMLGGFSRFGVWRQIGLAVVLIVLYQIGENAAADVARRDASAWPAVYAPPAAGFAAAAIMLALGGRSSIFRRRPKRPGVAPA</sequence>
<evidence type="ECO:0000313" key="7">
    <source>
        <dbReference type="EMBL" id="MDT0681969.1"/>
    </source>
</evidence>
<feature type="transmembrane region" description="Helical" evidence="6">
    <location>
        <begin position="307"/>
        <end position="324"/>
    </location>
</feature>
<dbReference type="EMBL" id="JAVRHL010000001">
    <property type="protein sequence ID" value="MDT0681969.1"/>
    <property type="molecule type" value="Genomic_DNA"/>
</dbReference>
<keyword evidence="2" id="KW-1003">Cell membrane</keyword>
<evidence type="ECO:0000256" key="1">
    <source>
        <dbReference type="ARBA" id="ARBA00004651"/>
    </source>
</evidence>
<dbReference type="RefSeq" id="WP_311689718.1">
    <property type="nucleotide sequence ID" value="NZ_JAVRHL010000001.1"/>
</dbReference>
<comment type="caution">
    <text evidence="7">The sequence shown here is derived from an EMBL/GenBank/DDBJ whole genome shotgun (WGS) entry which is preliminary data.</text>
</comment>